<dbReference type="Pfam" id="PF03861">
    <property type="entry name" value="ANTAR"/>
    <property type="match status" value="1"/>
</dbReference>
<dbReference type="Gene3D" id="3.30.450.20">
    <property type="entry name" value="PAS domain"/>
    <property type="match status" value="1"/>
</dbReference>
<accession>A0ABX2A8W2</accession>
<evidence type="ECO:0000313" key="3">
    <source>
        <dbReference type="Proteomes" id="UP000757540"/>
    </source>
</evidence>
<keyword evidence="3" id="KW-1185">Reference proteome</keyword>
<organism evidence="2 3">
    <name type="scientific">Isoptericola halotolerans</name>
    <dbReference type="NCBI Taxonomy" id="300560"/>
    <lineage>
        <taxon>Bacteria</taxon>
        <taxon>Bacillati</taxon>
        <taxon>Actinomycetota</taxon>
        <taxon>Actinomycetes</taxon>
        <taxon>Micrococcales</taxon>
        <taxon>Promicromonosporaceae</taxon>
        <taxon>Isoptericola</taxon>
    </lineage>
</organism>
<dbReference type="Gene3D" id="1.10.10.10">
    <property type="entry name" value="Winged helix-like DNA-binding domain superfamily/Winged helix DNA-binding domain"/>
    <property type="match status" value="1"/>
</dbReference>
<feature type="domain" description="ANTAR" evidence="1">
    <location>
        <begin position="151"/>
        <end position="212"/>
    </location>
</feature>
<dbReference type="Proteomes" id="UP000757540">
    <property type="component" value="Unassembled WGS sequence"/>
</dbReference>
<sequence length="255" mass="27579">MTQTTEPLSTPTEPFVAAEPQEPRSLGAEELAAALAVGTGLLVGRYSADLQSGRWWWSDEVSTIHGYAPGEVEPSLEVLRRHQHADDRERLVKESLAALRSGRTFACSHRIVDAHGRNRDLLITGQARRGRTTGVDQIVGYVVDVTPVRRQAVEQQVKRAIDAAYVSAASIERAKGVLMAVHGIDEDAAESLLVQRSGETGAGLRQTAAQVMAALASAPGLGEHAAEQVEEVFGAVVPDRRPHMRDAQLARRRSN</sequence>
<dbReference type="InterPro" id="IPR035965">
    <property type="entry name" value="PAS-like_dom_sf"/>
</dbReference>
<gene>
    <name evidence="2" type="ORF">HDG69_002686</name>
</gene>
<dbReference type="InterPro" id="IPR036388">
    <property type="entry name" value="WH-like_DNA-bd_sf"/>
</dbReference>
<evidence type="ECO:0000259" key="1">
    <source>
        <dbReference type="PROSITE" id="PS50921"/>
    </source>
</evidence>
<reference evidence="2 3" key="1">
    <citation type="submission" date="2020-05" db="EMBL/GenBank/DDBJ databases">
        <title>Genomic Encyclopedia of Type Strains, Phase III (KMG-III): the genomes of soil and plant-associated and newly described type strains.</title>
        <authorList>
            <person name="Whitman W."/>
        </authorList>
    </citation>
    <scope>NUCLEOTIDE SEQUENCE [LARGE SCALE GENOMIC DNA]</scope>
    <source>
        <strain evidence="2 3">KCTC 19046</strain>
    </source>
</reference>
<dbReference type="InterPro" id="IPR011006">
    <property type="entry name" value="CheY-like_superfamily"/>
</dbReference>
<dbReference type="SUPFAM" id="SSF52172">
    <property type="entry name" value="CheY-like"/>
    <property type="match status" value="1"/>
</dbReference>
<dbReference type="RefSeq" id="WP_171784319.1">
    <property type="nucleotide sequence ID" value="NZ_BAAAML010000005.1"/>
</dbReference>
<proteinExistence type="predicted"/>
<protein>
    <recommendedName>
        <fullName evidence="1">ANTAR domain-containing protein</fullName>
    </recommendedName>
</protein>
<dbReference type="PROSITE" id="PS50921">
    <property type="entry name" value="ANTAR"/>
    <property type="match status" value="1"/>
</dbReference>
<evidence type="ECO:0000313" key="2">
    <source>
        <dbReference type="EMBL" id="NOV98101.1"/>
    </source>
</evidence>
<dbReference type="EMBL" id="JABEZU010000003">
    <property type="protein sequence ID" value="NOV98101.1"/>
    <property type="molecule type" value="Genomic_DNA"/>
</dbReference>
<comment type="caution">
    <text evidence="2">The sequence shown here is derived from an EMBL/GenBank/DDBJ whole genome shotgun (WGS) entry which is preliminary data.</text>
</comment>
<name>A0ABX2A8W2_9MICO</name>
<dbReference type="SMART" id="SM01012">
    <property type="entry name" value="ANTAR"/>
    <property type="match status" value="1"/>
</dbReference>
<dbReference type="Pfam" id="PF08447">
    <property type="entry name" value="PAS_3"/>
    <property type="match status" value="1"/>
</dbReference>
<dbReference type="InterPro" id="IPR005561">
    <property type="entry name" value="ANTAR"/>
</dbReference>
<dbReference type="SUPFAM" id="SSF55785">
    <property type="entry name" value="PYP-like sensor domain (PAS domain)"/>
    <property type="match status" value="1"/>
</dbReference>
<dbReference type="InterPro" id="IPR013655">
    <property type="entry name" value="PAS_fold_3"/>
</dbReference>